<keyword evidence="3" id="KW-1185">Reference proteome</keyword>
<feature type="region of interest" description="Disordered" evidence="1">
    <location>
        <begin position="591"/>
        <end position="634"/>
    </location>
</feature>
<dbReference type="EMBL" id="LR824014">
    <property type="protein sequence ID" value="CAH0581516.1"/>
    <property type="molecule type" value="Genomic_DNA"/>
</dbReference>
<feature type="compositionally biased region" description="Basic and acidic residues" evidence="1">
    <location>
        <begin position="910"/>
        <end position="958"/>
    </location>
</feature>
<sequence>MDTACLRIKFTPLLQKNVINSSKCCLEIVPEVSCIQNLDKLTWKQETSFIEYTIPMTYRVIVKRRQAITNVGHDVKTYHSCVDLLLCSSKDTNNIGSGDVSKIISDTFIFSKPVSSSREEIVVRNALDDVPSPGITSKYPISHKTTTASIRLVDSDNKGNKSNEDDTANTTLGSNIESIILDKASLDKITSTESIYLVNDNTVTCGNTIFQVDPLKSCSKFIPELRRRLSLSPICSVSTQQAPAVVKHVACKAVTCKIYDSQKDIVPVGCLSTASNLSNEIQVSKELSTIIDISGQCSQRILRNQSRVPPEIRVAEHLEYIEKEVLPLKTMFNEIISKCSMLGLNFNSKKPSKPSLVYKTMSIQSSAVEEYKQYSSLKMKNQQAVVDKIVQNLAFEVEAVPKEPTHDSSLSKVTPLNVKIKVRKKHETYTDTETSSVTDERNRNLQKIRVVSSDQTIMTFDVFMEAEFERQPSKKSKKHIFDILRPGVCFNTLDKDKYAYTPGVSYSANISEPSESTRSDGIFRQNFTLSKNNYDDYSVATQSGVQKWPFGRCKPGGCLDPPFSEDKYSYEPAIPKGNENILLRPNISEEENKIEDDKSENKSNGKRSSLFDGGIFKKKRKSSDKSTNTIDSETIGEIQSNTSVFELGSATNSLSTHSNSIITYPPKISSDLRISDDKPRSRGPSDEKPRKSFNEHSEPYFIPPKELHRVKDNDYLNQKEDKRPSKENDSGKKPDTSMKPLPIPIPIPIPFPFKPKIPPENADTGKTHPGGDDKSLTKPIPDKDDDDNVLTVTNSAQSELKKPGVHEDSKTSVGFKSVVSEPDNVYEGDRTNSNEISVKDKETKVMPVPLPIPIPILPGQLSKDKRGPSLVNEVIDELSDPSLTSASVSNTESPSVISDEYNDKSIQAPKNDHDTSQNSLNKDDESSDVKKQVQGDTAREPDEDKDKNKLEKSHDPDLTKQMGDQGKDLEETVADNSLDSKMPSDETDKTLVVDVEKPKEKNGDKQLQPENKNNDTKLPLDNEQGRFYPDNTYPFNKKNPNDIIAAPVIIDDNGEEFGELHQIYSSIDLIDDPVIEDINNDQVKTANDDDAINEPKHDLEVERIPSVIYDSNGYICFDKHPGKKTSPDQAKTILTKPTNDNEKKKHFNLPSELSSSSTLKSALKKDTITIELAFHSYLNDKNERIVKTLDASHDPVRVPNDTITLIKSQIRLTTNEIRIPVDSDHDLSIQIKKPCTNQHVSISESVLDNGKKKPRVSAKTSGADLKELDDFHKIGNESVLDLYEQELIPLQLIIKSLRDEIDVLAAQQMMFRDKIFCTKKSKLPRLIQSNKKCVGCLKK</sequence>
<name>A0A9P0FTK4_CHRIL</name>
<feature type="compositionally biased region" description="Polar residues" evidence="1">
    <location>
        <begin position="650"/>
        <end position="662"/>
    </location>
</feature>
<reference evidence="2" key="1">
    <citation type="submission" date="2021-12" db="EMBL/GenBank/DDBJ databases">
        <authorList>
            <person name="King R."/>
        </authorList>
    </citation>
    <scope>NUCLEOTIDE SEQUENCE</scope>
</reference>
<evidence type="ECO:0000256" key="1">
    <source>
        <dbReference type="SAM" id="MobiDB-lite"/>
    </source>
</evidence>
<feature type="region of interest" description="Disordered" evidence="1">
    <location>
        <begin position="650"/>
        <end position="1022"/>
    </location>
</feature>
<feature type="compositionally biased region" description="Basic and acidic residues" evidence="1">
    <location>
        <begin position="799"/>
        <end position="810"/>
    </location>
</feature>
<feature type="compositionally biased region" description="Basic and acidic residues" evidence="1">
    <location>
        <begin position="705"/>
        <end position="736"/>
    </location>
</feature>
<gene>
    <name evidence="2" type="ORF">CINC_LOCUS1662</name>
</gene>
<accession>A0A9P0FTK4</accession>
<feature type="compositionally biased region" description="Basic and acidic residues" evidence="1">
    <location>
        <begin position="1012"/>
        <end position="1022"/>
    </location>
</feature>
<evidence type="ECO:0000313" key="2">
    <source>
        <dbReference type="EMBL" id="CAH0581516.1"/>
    </source>
</evidence>
<organism evidence="2 3">
    <name type="scientific">Chrysodeixis includens</name>
    <name type="common">Soybean looper</name>
    <name type="synonym">Pseudoplusia includens</name>
    <dbReference type="NCBI Taxonomy" id="689277"/>
    <lineage>
        <taxon>Eukaryota</taxon>
        <taxon>Metazoa</taxon>
        <taxon>Ecdysozoa</taxon>
        <taxon>Arthropoda</taxon>
        <taxon>Hexapoda</taxon>
        <taxon>Insecta</taxon>
        <taxon>Pterygota</taxon>
        <taxon>Neoptera</taxon>
        <taxon>Endopterygota</taxon>
        <taxon>Lepidoptera</taxon>
        <taxon>Glossata</taxon>
        <taxon>Ditrysia</taxon>
        <taxon>Noctuoidea</taxon>
        <taxon>Noctuidae</taxon>
        <taxon>Plusiinae</taxon>
        <taxon>Chrysodeixis</taxon>
    </lineage>
</organism>
<dbReference type="OrthoDB" id="433512at2759"/>
<evidence type="ECO:0000313" key="3">
    <source>
        <dbReference type="Proteomes" id="UP001154114"/>
    </source>
</evidence>
<feature type="compositionally biased region" description="Polar residues" evidence="1">
    <location>
        <begin position="625"/>
        <end position="634"/>
    </location>
</feature>
<feature type="compositionally biased region" description="Polar residues" evidence="1">
    <location>
        <begin position="881"/>
        <end position="896"/>
    </location>
</feature>
<feature type="compositionally biased region" description="Basic and acidic residues" evidence="1">
    <location>
        <begin position="827"/>
        <end position="844"/>
    </location>
</feature>
<dbReference type="Proteomes" id="UP001154114">
    <property type="component" value="Chromosome 11"/>
</dbReference>
<feature type="compositionally biased region" description="Pro residues" evidence="1">
    <location>
        <begin position="741"/>
        <end position="758"/>
    </location>
</feature>
<feature type="compositionally biased region" description="Basic and acidic residues" evidence="1">
    <location>
        <begin position="673"/>
        <end position="698"/>
    </location>
</feature>
<proteinExistence type="predicted"/>
<protein>
    <submittedName>
        <fullName evidence="2">Uncharacterized protein</fullName>
    </submittedName>
</protein>
<feature type="compositionally biased region" description="Basic and acidic residues" evidence="1">
    <location>
        <begin position="982"/>
        <end position="1004"/>
    </location>
</feature>
<feature type="compositionally biased region" description="Basic and acidic residues" evidence="1">
    <location>
        <begin position="763"/>
        <end position="782"/>
    </location>
</feature>